<proteinExistence type="predicted"/>
<organism evidence="1 2">
    <name type="scientific">Parachaetomium inaequale</name>
    <dbReference type="NCBI Taxonomy" id="2588326"/>
    <lineage>
        <taxon>Eukaryota</taxon>
        <taxon>Fungi</taxon>
        <taxon>Dikarya</taxon>
        <taxon>Ascomycota</taxon>
        <taxon>Pezizomycotina</taxon>
        <taxon>Sordariomycetes</taxon>
        <taxon>Sordariomycetidae</taxon>
        <taxon>Sordariales</taxon>
        <taxon>Chaetomiaceae</taxon>
        <taxon>Parachaetomium</taxon>
    </lineage>
</organism>
<gene>
    <name evidence="1" type="ORF">C8A01DRAFT_50265</name>
</gene>
<evidence type="ECO:0000313" key="1">
    <source>
        <dbReference type="EMBL" id="KAK4033073.1"/>
    </source>
</evidence>
<evidence type="ECO:0000313" key="2">
    <source>
        <dbReference type="Proteomes" id="UP001303115"/>
    </source>
</evidence>
<dbReference type="EMBL" id="MU854553">
    <property type="protein sequence ID" value="KAK4033073.1"/>
    <property type="molecule type" value="Genomic_DNA"/>
</dbReference>
<comment type="caution">
    <text evidence="1">The sequence shown here is derived from an EMBL/GenBank/DDBJ whole genome shotgun (WGS) entry which is preliminary data.</text>
</comment>
<name>A0AAN6SMU6_9PEZI</name>
<dbReference type="Proteomes" id="UP001303115">
    <property type="component" value="Unassembled WGS sequence"/>
</dbReference>
<accession>A0AAN6SMU6</accession>
<keyword evidence="2" id="KW-1185">Reference proteome</keyword>
<protein>
    <submittedName>
        <fullName evidence="1">Uncharacterized protein</fullName>
    </submittedName>
</protein>
<sequence>MANTTCPSASIPAIESLPVPQNINLMIIPGTDTAARPMVPCCAPNPVQLVNDCWLWCEIPASYFNGTDKEGARQASSACLETNGRNLTGSRITAWQFNAAGRVGTGSVREIGLWVLAVSGLVYML</sequence>
<dbReference type="AlphaFoldDB" id="A0AAN6SMU6"/>
<reference evidence="2" key="1">
    <citation type="journal article" date="2023" name="Mol. Phylogenet. Evol.">
        <title>Genome-scale phylogeny and comparative genomics of the fungal order Sordariales.</title>
        <authorList>
            <person name="Hensen N."/>
            <person name="Bonometti L."/>
            <person name="Westerberg I."/>
            <person name="Brannstrom I.O."/>
            <person name="Guillou S."/>
            <person name="Cros-Aarteil S."/>
            <person name="Calhoun S."/>
            <person name="Haridas S."/>
            <person name="Kuo A."/>
            <person name="Mondo S."/>
            <person name="Pangilinan J."/>
            <person name="Riley R."/>
            <person name="LaButti K."/>
            <person name="Andreopoulos B."/>
            <person name="Lipzen A."/>
            <person name="Chen C."/>
            <person name="Yan M."/>
            <person name="Daum C."/>
            <person name="Ng V."/>
            <person name="Clum A."/>
            <person name="Steindorff A."/>
            <person name="Ohm R.A."/>
            <person name="Martin F."/>
            <person name="Silar P."/>
            <person name="Natvig D.O."/>
            <person name="Lalanne C."/>
            <person name="Gautier V."/>
            <person name="Ament-Velasquez S.L."/>
            <person name="Kruys A."/>
            <person name="Hutchinson M.I."/>
            <person name="Powell A.J."/>
            <person name="Barry K."/>
            <person name="Miller A.N."/>
            <person name="Grigoriev I.V."/>
            <person name="Debuchy R."/>
            <person name="Gladieux P."/>
            <person name="Hiltunen Thoren M."/>
            <person name="Johannesson H."/>
        </authorList>
    </citation>
    <scope>NUCLEOTIDE SEQUENCE [LARGE SCALE GENOMIC DNA]</scope>
    <source>
        <strain evidence="2">CBS 284.82</strain>
    </source>
</reference>